<dbReference type="AlphaFoldDB" id="A0A6P6Y5J0"/>
<feature type="region of interest" description="Disordered" evidence="1">
    <location>
        <begin position="366"/>
        <end position="394"/>
    </location>
</feature>
<protein>
    <submittedName>
        <fullName evidence="3">Uncharacterized protein LOC113793869</fullName>
    </submittedName>
</protein>
<dbReference type="Proteomes" id="UP000515146">
    <property type="component" value="Unplaced"/>
</dbReference>
<evidence type="ECO:0000313" key="2">
    <source>
        <dbReference type="Proteomes" id="UP000515146"/>
    </source>
</evidence>
<proteinExistence type="predicted"/>
<reference evidence="3" key="1">
    <citation type="submission" date="2025-08" db="UniProtKB">
        <authorList>
            <consortium name="RefSeq"/>
        </authorList>
    </citation>
    <scope>IDENTIFICATION</scope>
    <source>
        <strain evidence="3">Airmid</strain>
    </source>
</reference>
<feature type="compositionally biased region" description="Low complexity" evidence="1">
    <location>
        <begin position="372"/>
        <end position="394"/>
    </location>
</feature>
<gene>
    <name evidence="3" type="primary">LOC113793869</name>
</gene>
<dbReference type="OrthoDB" id="6509494at2759"/>
<dbReference type="RefSeq" id="XP_027199744.1">
    <property type="nucleotide sequence ID" value="XM_027343943.1"/>
</dbReference>
<organism evidence="2 3">
    <name type="scientific">Dermatophagoides pteronyssinus</name>
    <name type="common">European house dust mite</name>
    <dbReference type="NCBI Taxonomy" id="6956"/>
    <lineage>
        <taxon>Eukaryota</taxon>
        <taxon>Metazoa</taxon>
        <taxon>Ecdysozoa</taxon>
        <taxon>Arthropoda</taxon>
        <taxon>Chelicerata</taxon>
        <taxon>Arachnida</taxon>
        <taxon>Acari</taxon>
        <taxon>Acariformes</taxon>
        <taxon>Sarcoptiformes</taxon>
        <taxon>Astigmata</taxon>
        <taxon>Psoroptidia</taxon>
        <taxon>Analgoidea</taxon>
        <taxon>Pyroglyphidae</taxon>
        <taxon>Dermatophagoidinae</taxon>
        <taxon>Dermatophagoides</taxon>
    </lineage>
</organism>
<dbReference type="KEGG" id="dpte:113793869"/>
<sequence length="394" mass="44455">MADNFLKNVESAITNMNKALNAHQRVHPEVTGPAKELAVQSQKLLDKYLAVTESLKSQIDNYRSLLNDTQTDNNEKLQKVLDKLESIPVNMSTPYNVVAQNPPKTCYKTVLVKPKNNLLSPPQAKEAICNSIPASDIMCNQISINKTNVAFKFSNENSKNKFLKRVSENTDLNTAIDAYEPTPKCPTIKLKNIDYSTNESDIINQLITQNDLQDLRSHVKLLFTIKKRHYFDAILCVSPHVFELLFQRTLFIGWSACNAEQIFLLGHCSKCLSFQHRTKDCPSQSNKKCKNCGISFSASRINNQQSEFSIHIKNCSYFNCCHCAEKNLPADHPALTDHCPLYCKRIKNTWDRTCFDNSTKVQFFDKPPLADTSTSNNLNNTPPSPNTQPSSSSP</sequence>
<dbReference type="InParanoid" id="A0A6P6Y5J0"/>
<accession>A0A6P6Y5J0</accession>
<name>A0A6P6Y5J0_DERPT</name>
<evidence type="ECO:0000256" key="1">
    <source>
        <dbReference type="SAM" id="MobiDB-lite"/>
    </source>
</evidence>
<evidence type="ECO:0000313" key="3">
    <source>
        <dbReference type="RefSeq" id="XP_027199744.1"/>
    </source>
</evidence>
<keyword evidence="2" id="KW-1185">Reference proteome</keyword>